<proteinExistence type="predicted"/>
<dbReference type="RefSeq" id="WP_283827195.1">
    <property type="nucleotide sequence ID" value="NZ_JASDDP010000011.1"/>
</dbReference>
<accession>A0AAJ1UVN0</accession>
<evidence type="ECO:0000313" key="2">
    <source>
        <dbReference type="Proteomes" id="UP001224428"/>
    </source>
</evidence>
<evidence type="ECO:0000313" key="1">
    <source>
        <dbReference type="EMBL" id="MDJ1645704.1"/>
    </source>
</evidence>
<keyword evidence="2" id="KW-1185">Reference proteome</keyword>
<gene>
    <name evidence="1" type="ORF">QLQ80_01195</name>
</gene>
<organism evidence="1 2">
    <name type="scientific">Mycoplasma phocimorsus</name>
    <dbReference type="NCBI Taxonomy" id="3045839"/>
    <lineage>
        <taxon>Bacteria</taxon>
        <taxon>Bacillati</taxon>
        <taxon>Mycoplasmatota</taxon>
        <taxon>Mollicutes</taxon>
        <taxon>Mycoplasmataceae</taxon>
        <taxon>Mycoplasma</taxon>
    </lineage>
</organism>
<comment type="caution">
    <text evidence="1">The sequence shown here is derived from an EMBL/GenBank/DDBJ whole genome shotgun (WGS) entry which is preliminary data.</text>
</comment>
<dbReference type="AlphaFoldDB" id="A0AAJ1UVN0"/>
<feature type="non-terminal residue" evidence="1">
    <location>
        <position position="149"/>
    </location>
</feature>
<reference evidence="1" key="1">
    <citation type="submission" date="2023-05" db="EMBL/GenBank/DDBJ databases">
        <title>Mycoplasma phocimorsus sp. nov., isolated from Scandinavian patients with seal finger or septic arthritis after contact with seals.</title>
        <authorList>
            <person name="Skafte-Holm A."/>
            <person name="Pedersen T.R."/>
            <person name="Froelund M."/>
            <person name="Stegger M."/>
            <person name="Qvortrup K."/>
            <person name="Michaels D.L."/>
            <person name="Brown D.R."/>
            <person name="Jensen J.S."/>
        </authorList>
    </citation>
    <scope>NUCLEOTIDE SEQUENCE</scope>
    <source>
        <strain evidence="1">M5725</strain>
    </source>
</reference>
<dbReference type="EMBL" id="JASDDP010000011">
    <property type="protein sequence ID" value="MDJ1645704.1"/>
    <property type="molecule type" value="Genomic_DNA"/>
</dbReference>
<sequence length="149" mass="17976">MNKNFTIGEKITKKQFEANMKLYKKHEYTLVYDQEKIEHTLISYNTLKEIESSGDNMTRKEFENFKSELLNIIKKNENQHQVDKLEIKQSLDSFRNEILEMRKADKIEMKQSLDSFRNEILEMRKADKLEMKQSLDSFRNEILEMRKAD</sequence>
<dbReference type="Proteomes" id="UP001224428">
    <property type="component" value="Unassembled WGS sequence"/>
</dbReference>
<protein>
    <submittedName>
        <fullName evidence="1">Uncharacterized protein</fullName>
    </submittedName>
</protein>
<name>A0AAJ1UVN0_9MOLU</name>